<dbReference type="InterPro" id="IPR034660">
    <property type="entry name" value="DinB/YfiT-like"/>
</dbReference>
<dbReference type="SUPFAM" id="SSF109854">
    <property type="entry name" value="DinB/YfiT-like putative metalloenzymes"/>
    <property type="match status" value="1"/>
</dbReference>
<dbReference type="InterPro" id="IPR007837">
    <property type="entry name" value="DinB"/>
</dbReference>
<comment type="similarity">
    <text evidence="1">Belongs to the DinB family.</text>
</comment>
<dbReference type="EMBL" id="JAVDUU010000003">
    <property type="protein sequence ID" value="MDR6943442.1"/>
    <property type="molecule type" value="Genomic_DNA"/>
</dbReference>
<reference evidence="3 4" key="1">
    <citation type="submission" date="2023-07" db="EMBL/GenBank/DDBJ databases">
        <title>Sorghum-associated microbial communities from plants grown in Nebraska, USA.</title>
        <authorList>
            <person name="Schachtman D."/>
        </authorList>
    </citation>
    <scope>NUCLEOTIDE SEQUENCE [LARGE SCALE GENOMIC DNA]</scope>
    <source>
        <strain evidence="3 4">3262</strain>
    </source>
</reference>
<comment type="caution">
    <text evidence="3">The sequence shown here is derived from an EMBL/GenBank/DDBJ whole genome shotgun (WGS) entry which is preliminary data.</text>
</comment>
<sequence>METTSIDQEINASEQIISPEALLTHWQGHRKLTRKVIEAFPEDKLFSYAVGGMRPFGEMLIEIMDMANDGMDGIVTGKWKAIHDLDHASGLSPVKTKDQALQLWDQVTEQINQAWPQISPQRFLQVEAAFGAYEGRIVDTIFYFIDNEIHHRAQSYVYLRTLGIEPPAFWDRY</sequence>
<evidence type="ECO:0000256" key="1">
    <source>
        <dbReference type="ARBA" id="ARBA00008635"/>
    </source>
</evidence>
<evidence type="ECO:0000313" key="4">
    <source>
        <dbReference type="Proteomes" id="UP001247620"/>
    </source>
</evidence>
<dbReference type="Pfam" id="PF05163">
    <property type="entry name" value="DinB"/>
    <property type="match status" value="1"/>
</dbReference>
<evidence type="ECO:0000256" key="2">
    <source>
        <dbReference type="ARBA" id="ARBA00022723"/>
    </source>
</evidence>
<gene>
    <name evidence="3" type="ORF">J2W55_003295</name>
</gene>
<proteinExistence type="inferred from homology"/>
<keyword evidence="2" id="KW-0479">Metal-binding</keyword>
<evidence type="ECO:0000313" key="3">
    <source>
        <dbReference type="EMBL" id="MDR6943442.1"/>
    </source>
</evidence>
<dbReference type="RefSeq" id="WP_310097676.1">
    <property type="nucleotide sequence ID" value="NZ_JAVDUU010000003.1"/>
</dbReference>
<organism evidence="3 4">
    <name type="scientific">Mucilaginibacter pocheonensis</name>
    <dbReference type="NCBI Taxonomy" id="398050"/>
    <lineage>
        <taxon>Bacteria</taxon>
        <taxon>Pseudomonadati</taxon>
        <taxon>Bacteroidota</taxon>
        <taxon>Sphingobacteriia</taxon>
        <taxon>Sphingobacteriales</taxon>
        <taxon>Sphingobacteriaceae</taxon>
        <taxon>Mucilaginibacter</taxon>
    </lineage>
</organism>
<protein>
    <submittedName>
        <fullName evidence="3">Damage-inducible protein DinB</fullName>
    </submittedName>
</protein>
<name>A0ABU1TDK4_9SPHI</name>
<dbReference type="Proteomes" id="UP001247620">
    <property type="component" value="Unassembled WGS sequence"/>
</dbReference>
<keyword evidence="4" id="KW-1185">Reference proteome</keyword>
<accession>A0ABU1TDK4</accession>
<dbReference type="Gene3D" id="1.20.120.450">
    <property type="entry name" value="dinb family like domain"/>
    <property type="match status" value="1"/>
</dbReference>